<dbReference type="Proteomes" id="UP001162156">
    <property type="component" value="Unassembled WGS sequence"/>
</dbReference>
<dbReference type="AlphaFoldDB" id="A0AAV8WU96"/>
<evidence type="ECO:0000256" key="1">
    <source>
        <dbReference type="ARBA" id="ARBA00001968"/>
    </source>
</evidence>
<gene>
    <name evidence="4" type="ORF">NQ314_017043</name>
</gene>
<dbReference type="InterPro" id="IPR027806">
    <property type="entry name" value="HARBI1_dom"/>
</dbReference>
<keyword evidence="2" id="KW-0479">Metal-binding</keyword>
<comment type="cofactor">
    <cofactor evidence="1">
        <name>a divalent metal cation</name>
        <dbReference type="ChEBI" id="CHEBI:60240"/>
    </cofactor>
</comment>
<accession>A0AAV8WU96</accession>
<evidence type="ECO:0000313" key="4">
    <source>
        <dbReference type="EMBL" id="KAJ8930179.1"/>
    </source>
</evidence>
<name>A0AAV8WU96_9CUCU</name>
<feature type="domain" description="DDE Tnp4" evidence="3">
    <location>
        <begin position="2"/>
        <end position="44"/>
    </location>
</feature>
<reference evidence="4" key="1">
    <citation type="journal article" date="2023" name="Insect Mol. Biol.">
        <title>Genome sequencing provides insights into the evolution of gene families encoding plant cell wall-degrading enzymes in longhorned beetles.</title>
        <authorList>
            <person name="Shin N.R."/>
            <person name="Okamura Y."/>
            <person name="Kirsch R."/>
            <person name="Pauchet Y."/>
        </authorList>
    </citation>
    <scope>NUCLEOTIDE SEQUENCE</scope>
    <source>
        <strain evidence="4">RBIC_L_NR</strain>
    </source>
</reference>
<dbReference type="GO" id="GO:0046872">
    <property type="term" value="F:metal ion binding"/>
    <property type="evidence" value="ECO:0007669"/>
    <property type="project" value="UniProtKB-KW"/>
</dbReference>
<evidence type="ECO:0000313" key="5">
    <source>
        <dbReference type="Proteomes" id="UP001162156"/>
    </source>
</evidence>
<comment type="caution">
    <text evidence="4">The sequence shown here is derived from an EMBL/GenBank/DDBJ whole genome shotgun (WGS) entry which is preliminary data.</text>
</comment>
<proteinExistence type="predicted"/>
<organism evidence="4 5">
    <name type="scientific">Rhamnusium bicolor</name>
    <dbReference type="NCBI Taxonomy" id="1586634"/>
    <lineage>
        <taxon>Eukaryota</taxon>
        <taxon>Metazoa</taxon>
        <taxon>Ecdysozoa</taxon>
        <taxon>Arthropoda</taxon>
        <taxon>Hexapoda</taxon>
        <taxon>Insecta</taxon>
        <taxon>Pterygota</taxon>
        <taxon>Neoptera</taxon>
        <taxon>Endopterygota</taxon>
        <taxon>Coleoptera</taxon>
        <taxon>Polyphaga</taxon>
        <taxon>Cucujiformia</taxon>
        <taxon>Chrysomeloidea</taxon>
        <taxon>Cerambycidae</taxon>
        <taxon>Lepturinae</taxon>
        <taxon>Rhagiini</taxon>
        <taxon>Rhamnusium</taxon>
    </lineage>
</organism>
<evidence type="ECO:0000256" key="2">
    <source>
        <dbReference type="ARBA" id="ARBA00022723"/>
    </source>
</evidence>
<keyword evidence="5" id="KW-1185">Reference proteome</keyword>
<evidence type="ECO:0000259" key="3">
    <source>
        <dbReference type="Pfam" id="PF13359"/>
    </source>
</evidence>
<sequence length="99" mass="11352">MRTRNPIERLFGIWKRHFPVLALGIRLNAQKVEAVVIACAVLHNIAVQMNDGDPLVNNDEIEAAIAFTNNVNNLINQERRGINDYNRHSLITQYFQNLL</sequence>
<dbReference type="EMBL" id="JANEYF010004752">
    <property type="protein sequence ID" value="KAJ8930179.1"/>
    <property type="molecule type" value="Genomic_DNA"/>
</dbReference>
<dbReference type="Pfam" id="PF13359">
    <property type="entry name" value="DDE_Tnp_4"/>
    <property type="match status" value="1"/>
</dbReference>
<protein>
    <recommendedName>
        <fullName evidence="3">DDE Tnp4 domain-containing protein</fullName>
    </recommendedName>
</protein>